<dbReference type="InterPro" id="IPR030380">
    <property type="entry name" value="SAM_MeTfrase_DRM"/>
</dbReference>
<proteinExistence type="predicted"/>
<keyword evidence="4" id="KW-0949">S-adenosyl-L-methionine</keyword>
<evidence type="ECO:0000256" key="3">
    <source>
        <dbReference type="ARBA" id="ARBA00022679"/>
    </source>
</evidence>
<organism evidence="9 10">
    <name type="scientific">Eleusine coracana subsp. coracana</name>
    <dbReference type="NCBI Taxonomy" id="191504"/>
    <lineage>
        <taxon>Eukaryota</taxon>
        <taxon>Viridiplantae</taxon>
        <taxon>Streptophyta</taxon>
        <taxon>Embryophyta</taxon>
        <taxon>Tracheophyta</taxon>
        <taxon>Spermatophyta</taxon>
        <taxon>Magnoliopsida</taxon>
        <taxon>Liliopsida</taxon>
        <taxon>Poales</taxon>
        <taxon>Poaceae</taxon>
        <taxon>PACMAD clade</taxon>
        <taxon>Chloridoideae</taxon>
        <taxon>Cynodonteae</taxon>
        <taxon>Eleusininae</taxon>
        <taxon>Eleusine</taxon>
    </lineage>
</organism>
<dbReference type="GO" id="GO:0003677">
    <property type="term" value="F:DNA binding"/>
    <property type="evidence" value="ECO:0007669"/>
    <property type="project" value="UniProtKB-KW"/>
</dbReference>
<comment type="subcellular location">
    <subcellularLocation>
        <location evidence="1">Nucleus</location>
    </subcellularLocation>
</comment>
<dbReference type="InterPro" id="IPR050390">
    <property type="entry name" value="C5-Methyltransferase"/>
</dbReference>
<accession>A0AAV5CLD4</accession>
<dbReference type="GO" id="GO:0005634">
    <property type="term" value="C:nucleus"/>
    <property type="evidence" value="ECO:0007669"/>
    <property type="project" value="UniProtKB-SubCell"/>
</dbReference>
<dbReference type="AlphaFoldDB" id="A0AAV5CLD4"/>
<keyword evidence="3" id="KW-0808">Transferase</keyword>
<evidence type="ECO:0000256" key="5">
    <source>
        <dbReference type="ARBA" id="ARBA00022737"/>
    </source>
</evidence>
<comment type="caution">
    <text evidence="9">The sequence shown here is derived from an EMBL/GenBank/DDBJ whole genome shotgun (WGS) entry which is preliminary data.</text>
</comment>
<name>A0AAV5CLD4_ELECO</name>
<evidence type="ECO:0000259" key="8">
    <source>
        <dbReference type="PROSITE" id="PS51680"/>
    </source>
</evidence>
<evidence type="ECO:0000313" key="9">
    <source>
        <dbReference type="EMBL" id="GJM99060.1"/>
    </source>
</evidence>
<dbReference type="GO" id="GO:0003886">
    <property type="term" value="F:DNA (cytosine-5-)-methyltransferase activity"/>
    <property type="evidence" value="ECO:0007669"/>
    <property type="project" value="TreeGrafter"/>
</dbReference>
<dbReference type="GO" id="GO:0032259">
    <property type="term" value="P:methylation"/>
    <property type="evidence" value="ECO:0007669"/>
    <property type="project" value="UniProtKB-KW"/>
</dbReference>
<protein>
    <recommendedName>
        <fullName evidence="8">SAM-dependent MTase DRM-type domain-containing protein</fullName>
    </recommendedName>
</protein>
<dbReference type="Gene3D" id="3.40.50.150">
    <property type="entry name" value="Vaccinia Virus protein VP39"/>
    <property type="match status" value="1"/>
</dbReference>
<keyword evidence="5" id="KW-0677">Repeat</keyword>
<evidence type="ECO:0000256" key="7">
    <source>
        <dbReference type="ARBA" id="ARBA00023242"/>
    </source>
</evidence>
<gene>
    <name evidence="9" type="primary">ga16124</name>
    <name evidence="9" type="ORF">PR202_ga16124</name>
</gene>
<keyword evidence="7" id="KW-0539">Nucleus</keyword>
<evidence type="ECO:0000313" key="10">
    <source>
        <dbReference type="Proteomes" id="UP001054889"/>
    </source>
</evidence>
<feature type="domain" description="SAM-dependent MTase DRM-type" evidence="8">
    <location>
        <begin position="1"/>
        <end position="78"/>
    </location>
</feature>
<sequence>MTKTLINDINDVWELTIEMIEECVTKFGGFYLVIGGSPCGKLDRRNRYHRNGLEGQHSPLFYHYAHVSSSVVAGEFLAKTP</sequence>
<dbReference type="PANTHER" id="PTHR23068">
    <property type="entry name" value="DNA CYTOSINE-5- -METHYLTRANSFERASE 3-RELATED"/>
    <property type="match status" value="1"/>
</dbReference>
<dbReference type="Proteomes" id="UP001054889">
    <property type="component" value="Unassembled WGS sequence"/>
</dbReference>
<evidence type="ECO:0000256" key="1">
    <source>
        <dbReference type="ARBA" id="ARBA00004123"/>
    </source>
</evidence>
<evidence type="ECO:0000256" key="4">
    <source>
        <dbReference type="ARBA" id="ARBA00022691"/>
    </source>
</evidence>
<reference evidence="9" key="2">
    <citation type="submission" date="2021-12" db="EMBL/GenBank/DDBJ databases">
        <title>Resequencing data analysis of finger millet.</title>
        <authorList>
            <person name="Hatakeyama M."/>
            <person name="Aluri S."/>
            <person name="Balachadran M.T."/>
            <person name="Sivarajan S.R."/>
            <person name="Poveda L."/>
            <person name="Shimizu-Inatsugi R."/>
            <person name="Schlapbach R."/>
            <person name="Sreeman S.M."/>
            <person name="Shimizu K.K."/>
        </authorList>
    </citation>
    <scope>NUCLEOTIDE SEQUENCE</scope>
</reference>
<evidence type="ECO:0000256" key="2">
    <source>
        <dbReference type="ARBA" id="ARBA00022603"/>
    </source>
</evidence>
<dbReference type="PANTHER" id="PTHR23068:SF25">
    <property type="entry name" value="DNA (CYTOSINE-5)-METHYLTRANSFERASE DRM2"/>
    <property type="match status" value="1"/>
</dbReference>
<keyword evidence="10" id="KW-1185">Reference proteome</keyword>
<evidence type="ECO:0000256" key="6">
    <source>
        <dbReference type="ARBA" id="ARBA00023125"/>
    </source>
</evidence>
<keyword evidence="6" id="KW-0238">DNA-binding</keyword>
<dbReference type="EMBL" id="BQKI01000007">
    <property type="protein sequence ID" value="GJM99060.1"/>
    <property type="molecule type" value="Genomic_DNA"/>
</dbReference>
<dbReference type="InterPro" id="IPR029063">
    <property type="entry name" value="SAM-dependent_MTases_sf"/>
</dbReference>
<keyword evidence="2" id="KW-0489">Methyltransferase</keyword>
<reference evidence="9" key="1">
    <citation type="journal article" date="2018" name="DNA Res.">
        <title>Multiple hybrid de novo genome assembly of finger millet, an orphan allotetraploid crop.</title>
        <authorList>
            <person name="Hatakeyama M."/>
            <person name="Aluri S."/>
            <person name="Balachadran M.T."/>
            <person name="Sivarajan S.R."/>
            <person name="Patrignani A."/>
            <person name="Gruter S."/>
            <person name="Poveda L."/>
            <person name="Shimizu-Inatsugi R."/>
            <person name="Baeten J."/>
            <person name="Francoijs K.J."/>
            <person name="Nataraja K.N."/>
            <person name="Reddy Y.A.N."/>
            <person name="Phadnis S."/>
            <person name="Ravikumar R.L."/>
            <person name="Schlapbach R."/>
            <person name="Sreeman S.M."/>
            <person name="Shimizu K.K."/>
        </authorList>
    </citation>
    <scope>NUCLEOTIDE SEQUENCE</scope>
</reference>
<dbReference type="PROSITE" id="PS51680">
    <property type="entry name" value="SAM_MT_DRM"/>
    <property type="match status" value="1"/>
</dbReference>